<sequence>MPESLILDRWPKDAKDAIKGSYVEGYGFWDYELMGQYVTLAHISRELCDLAHHDEEDYEVNYGYAYK</sequence>
<name>A0A0B2Q901_GLYSO</name>
<gene>
    <name evidence="1" type="ORF">glysoja_032154</name>
</gene>
<accession>A0A0B2Q901</accession>
<dbReference type="Proteomes" id="UP000053555">
    <property type="component" value="Unassembled WGS sequence"/>
</dbReference>
<dbReference type="AlphaFoldDB" id="A0A0B2Q901"/>
<evidence type="ECO:0000313" key="1">
    <source>
        <dbReference type="EMBL" id="KHN16242.1"/>
    </source>
</evidence>
<protein>
    <submittedName>
        <fullName evidence="1">Uncharacterized protein</fullName>
    </submittedName>
</protein>
<proteinExistence type="predicted"/>
<reference evidence="1" key="1">
    <citation type="submission" date="2014-07" db="EMBL/GenBank/DDBJ databases">
        <title>Identification of a novel salt tolerance gene in wild soybean by whole-genome sequencing.</title>
        <authorList>
            <person name="Lam H.-M."/>
            <person name="Qi X."/>
            <person name="Li M.-W."/>
            <person name="Liu X."/>
            <person name="Xie M."/>
            <person name="Ni M."/>
            <person name="Xu X."/>
        </authorList>
    </citation>
    <scope>NUCLEOTIDE SEQUENCE [LARGE SCALE GENOMIC DNA]</scope>
    <source>
        <tissue evidence="1">Root</tissue>
    </source>
</reference>
<dbReference type="EMBL" id="KN660610">
    <property type="protein sequence ID" value="KHN16242.1"/>
    <property type="molecule type" value="Genomic_DNA"/>
</dbReference>
<organism evidence="1">
    <name type="scientific">Glycine soja</name>
    <name type="common">Wild soybean</name>
    <dbReference type="NCBI Taxonomy" id="3848"/>
    <lineage>
        <taxon>Eukaryota</taxon>
        <taxon>Viridiplantae</taxon>
        <taxon>Streptophyta</taxon>
        <taxon>Embryophyta</taxon>
        <taxon>Tracheophyta</taxon>
        <taxon>Spermatophyta</taxon>
        <taxon>Magnoliopsida</taxon>
        <taxon>eudicotyledons</taxon>
        <taxon>Gunneridae</taxon>
        <taxon>Pentapetalae</taxon>
        <taxon>rosids</taxon>
        <taxon>fabids</taxon>
        <taxon>Fabales</taxon>
        <taxon>Fabaceae</taxon>
        <taxon>Papilionoideae</taxon>
        <taxon>50 kb inversion clade</taxon>
        <taxon>NPAAA clade</taxon>
        <taxon>indigoferoid/millettioid clade</taxon>
        <taxon>Phaseoleae</taxon>
        <taxon>Glycine</taxon>
        <taxon>Glycine subgen. Soja</taxon>
    </lineage>
</organism>